<feature type="transmembrane region" description="Helical" evidence="4">
    <location>
        <begin position="192"/>
        <end position="212"/>
    </location>
</feature>
<keyword evidence="4" id="KW-0812">Transmembrane</keyword>
<comment type="similarity">
    <text evidence="2">Belongs to the major facilitator superfamily. Monocarboxylate porter (TC 2.A.1.13) family.</text>
</comment>
<feature type="transmembrane region" description="Helical" evidence="4">
    <location>
        <begin position="233"/>
        <end position="250"/>
    </location>
</feature>
<dbReference type="GO" id="GO:0022857">
    <property type="term" value="F:transmembrane transporter activity"/>
    <property type="evidence" value="ECO:0007669"/>
    <property type="project" value="InterPro"/>
</dbReference>
<keyword evidence="4" id="KW-0472">Membrane</keyword>
<evidence type="ECO:0000256" key="2">
    <source>
        <dbReference type="ARBA" id="ARBA00006727"/>
    </source>
</evidence>
<dbReference type="GO" id="GO:0016020">
    <property type="term" value="C:membrane"/>
    <property type="evidence" value="ECO:0007669"/>
    <property type="project" value="UniProtKB-SubCell"/>
</dbReference>
<evidence type="ECO:0000256" key="4">
    <source>
        <dbReference type="SAM" id="Phobius"/>
    </source>
</evidence>
<accession>A0AAI8YL67</accession>
<gene>
    <name evidence="5" type="ORF">KHLLAP_LOCUS9305</name>
</gene>
<feature type="transmembrane region" description="Helical" evidence="4">
    <location>
        <begin position="288"/>
        <end position="309"/>
    </location>
</feature>
<organism evidence="5 6">
    <name type="scientific">Anthostomella pinea</name>
    <dbReference type="NCBI Taxonomy" id="933095"/>
    <lineage>
        <taxon>Eukaryota</taxon>
        <taxon>Fungi</taxon>
        <taxon>Dikarya</taxon>
        <taxon>Ascomycota</taxon>
        <taxon>Pezizomycotina</taxon>
        <taxon>Sordariomycetes</taxon>
        <taxon>Xylariomycetidae</taxon>
        <taxon>Xylariales</taxon>
        <taxon>Xylariaceae</taxon>
        <taxon>Anthostomella</taxon>
    </lineage>
</organism>
<dbReference type="Pfam" id="PF07690">
    <property type="entry name" value="MFS_1"/>
    <property type="match status" value="1"/>
</dbReference>
<dbReference type="Gene3D" id="1.20.1250.20">
    <property type="entry name" value="MFS general substrate transporter like domains"/>
    <property type="match status" value="2"/>
</dbReference>
<dbReference type="SUPFAM" id="SSF103473">
    <property type="entry name" value="MFS general substrate transporter"/>
    <property type="match status" value="1"/>
</dbReference>
<dbReference type="PANTHER" id="PTHR11360:SF305">
    <property type="entry name" value="MAJOR FACILITATOR SUPERFAMILY (MFS) PROFILE DOMAIN-CONTAINING PROTEIN"/>
    <property type="match status" value="1"/>
</dbReference>
<evidence type="ECO:0000256" key="3">
    <source>
        <dbReference type="SAM" id="MobiDB-lite"/>
    </source>
</evidence>
<dbReference type="AlphaFoldDB" id="A0AAI8YL67"/>
<evidence type="ECO:0000313" key="6">
    <source>
        <dbReference type="Proteomes" id="UP001295740"/>
    </source>
</evidence>
<reference evidence="5" key="1">
    <citation type="submission" date="2023-10" db="EMBL/GenBank/DDBJ databases">
        <authorList>
            <person name="Hackl T."/>
        </authorList>
    </citation>
    <scope>NUCLEOTIDE SEQUENCE</scope>
</reference>
<feature type="transmembrane region" description="Helical" evidence="4">
    <location>
        <begin position="315"/>
        <end position="339"/>
    </location>
</feature>
<feature type="transmembrane region" description="Helical" evidence="4">
    <location>
        <begin position="351"/>
        <end position="371"/>
    </location>
</feature>
<feature type="transmembrane region" description="Helical" evidence="4">
    <location>
        <begin position="129"/>
        <end position="149"/>
    </location>
</feature>
<proteinExistence type="inferred from homology"/>
<comment type="subcellular location">
    <subcellularLocation>
        <location evidence="1">Membrane</location>
        <topology evidence="1">Multi-pass membrane protein</topology>
    </subcellularLocation>
</comment>
<sequence length="421" mass="44055">MATTTLSETAMRSTLHNASSRAALPLHDMPRGRTTQNEPANSDTNPSHTTVPEGGYGWVALFACSVITWWFTGTTYSWGVIQSALVEQGLSQASTLSFVGSLTVSFVAILAIANAGIVTTIGARNSGLIGVSLLGLGGLLGSFATHNLVVPAQYFQRKRGLANGLVYASGGLGGAAISLIMEKLVRSLGPPWTFRVISILTLATGLPASWLIQERLPPTRRKKYVDWSLFTSLRFDLLFAAGVIATFPLFVPPFFLPMYCQSLGLAPSIGAAMVATFNASSAIGRIGFGLLCDHLGALNVLFTALLLSGPFSDSLALLVVFAIWNGAANGGFFAVMPTVVGSVFGSQKVPLVMGMVVMGWAGGYLMGGPIAGYLLAANGGEGGGVEAYRPAMYYAGSLSIGAAVLVAFMRLSIDGRLLRKV</sequence>
<dbReference type="Proteomes" id="UP001295740">
    <property type="component" value="Unassembled WGS sequence"/>
</dbReference>
<keyword evidence="4" id="KW-1133">Transmembrane helix</keyword>
<protein>
    <submittedName>
        <fullName evidence="5">Uu.00g138630.m01.CDS01</fullName>
    </submittedName>
</protein>
<name>A0AAI8YL67_9PEZI</name>
<keyword evidence="6" id="KW-1185">Reference proteome</keyword>
<comment type="caution">
    <text evidence="5">The sequence shown here is derived from an EMBL/GenBank/DDBJ whole genome shotgun (WGS) entry which is preliminary data.</text>
</comment>
<feature type="transmembrane region" description="Helical" evidence="4">
    <location>
        <begin position="93"/>
        <end position="117"/>
    </location>
</feature>
<feature type="transmembrane region" description="Helical" evidence="4">
    <location>
        <begin position="161"/>
        <end position="180"/>
    </location>
</feature>
<evidence type="ECO:0000313" key="5">
    <source>
        <dbReference type="EMBL" id="CAJ2508837.1"/>
    </source>
</evidence>
<feature type="transmembrane region" description="Helical" evidence="4">
    <location>
        <begin position="391"/>
        <end position="413"/>
    </location>
</feature>
<dbReference type="EMBL" id="CAUWAG010000012">
    <property type="protein sequence ID" value="CAJ2508837.1"/>
    <property type="molecule type" value="Genomic_DNA"/>
</dbReference>
<evidence type="ECO:0000256" key="1">
    <source>
        <dbReference type="ARBA" id="ARBA00004141"/>
    </source>
</evidence>
<dbReference type="InterPro" id="IPR011701">
    <property type="entry name" value="MFS"/>
</dbReference>
<dbReference type="InterPro" id="IPR036259">
    <property type="entry name" value="MFS_trans_sf"/>
</dbReference>
<feature type="compositionally biased region" description="Polar residues" evidence="3">
    <location>
        <begin position="33"/>
        <end position="49"/>
    </location>
</feature>
<feature type="region of interest" description="Disordered" evidence="3">
    <location>
        <begin position="26"/>
        <end position="49"/>
    </location>
</feature>
<dbReference type="PANTHER" id="PTHR11360">
    <property type="entry name" value="MONOCARBOXYLATE TRANSPORTER"/>
    <property type="match status" value="1"/>
</dbReference>
<dbReference type="InterPro" id="IPR050327">
    <property type="entry name" value="Proton-linked_MCT"/>
</dbReference>
<feature type="transmembrane region" description="Helical" evidence="4">
    <location>
        <begin position="56"/>
        <end position="81"/>
    </location>
</feature>